<keyword evidence="3" id="KW-0812">Transmembrane</keyword>
<evidence type="ECO:0000256" key="2">
    <source>
        <dbReference type="ARBA" id="ARBA00022801"/>
    </source>
</evidence>
<dbReference type="PROSITE" id="PS00501">
    <property type="entry name" value="SPASE_I_1"/>
    <property type="match status" value="1"/>
</dbReference>
<keyword evidence="2" id="KW-0378">Hydrolase</keyword>
<dbReference type="AlphaFoldDB" id="A0A8T3VJF0"/>
<dbReference type="GO" id="GO:0004252">
    <property type="term" value="F:serine-type endopeptidase activity"/>
    <property type="evidence" value="ECO:0007669"/>
    <property type="project" value="InterPro"/>
</dbReference>
<sequence>MVKKSTLIIGAIILVLLIFGGYFLFAGESVNVYMDGENITSQMSISPFAGVDTNKLNEEICNYTSETMNSTNGTAQSLKQGILRICLAHGLDNVKVHLNSPLGEDKIPIQFHVEGLSMYPTLKDGQTVLVEKTNSVQVGNIVVANSSQYGNIIKRVSKINGNQVYLTSDNTDVDYEYVNGTMYETKGITTWVNMKDIYGVVVQY</sequence>
<gene>
    <name evidence="5" type="ORF">E7Z74_01885</name>
</gene>
<dbReference type="InterPro" id="IPR036286">
    <property type="entry name" value="LexA/Signal_pep-like_sf"/>
</dbReference>
<evidence type="ECO:0000313" key="5">
    <source>
        <dbReference type="EMBL" id="MBE6510010.1"/>
    </source>
</evidence>
<reference evidence="5" key="1">
    <citation type="submission" date="2019-04" db="EMBL/GenBank/DDBJ databases">
        <title>Evolution of Biomass-Degrading Anaerobic Consortia Revealed by Metagenomics.</title>
        <authorList>
            <person name="Peng X."/>
        </authorList>
    </citation>
    <scope>NUCLEOTIDE SEQUENCE</scope>
    <source>
        <strain evidence="5">SIG13</strain>
    </source>
</reference>
<dbReference type="InterPro" id="IPR015927">
    <property type="entry name" value="Peptidase_S24_S26A/B/C"/>
</dbReference>
<evidence type="ECO:0000256" key="1">
    <source>
        <dbReference type="ARBA" id="ARBA00022670"/>
    </source>
</evidence>
<evidence type="ECO:0000313" key="6">
    <source>
        <dbReference type="Proteomes" id="UP000713479"/>
    </source>
</evidence>
<keyword evidence="1" id="KW-0645">Protease</keyword>
<accession>A0A8T3VJF0</accession>
<name>A0A8T3VJF0_9EURY</name>
<evidence type="ECO:0000256" key="3">
    <source>
        <dbReference type="SAM" id="Phobius"/>
    </source>
</evidence>
<keyword evidence="3" id="KW-1133">Transmembrane helix</keyword>
<dbReference type="EMBL" id="SUTF01000002">
    <property type="protein sequence ID" value="MBE6510010.1"/>
    <property type="molecule type" value="Genomic_DNA"/>
</dbReference>
<dbReference type="Gene3D" id="2.10.109.10">
    <property type="entry name" value="Umud Fragment, subunit A"/>
    <property type="match status" value="1"/>
</dbReference>
<comment type="caution">
    <text evidence="5">The sequence shown here is derived from an EMBL/GenBank/DDBJ whole genome shotgun (WGS) entry which is preliminary data.</text>
</comment>
<dbReference type="GO" id="GO:0016020">
    <property type="term" value="C:membrane"/>
    <property type="evidence" value="ECO:0007669"/>
    <property type="project" value="InterPro"/>
</dbReference>
<dbReference type="CDD" id="cd06462">
    <property type="entry name" value="Peptidase_S24_S26"/>
    <property type="match status" value="1"/>
</dbReference>
<organism evidence="5 6">
    <name type="scientific">Methanobrevibacter millerae</name>
    <dbReference type="NCBI Taxonomy" id="230361"/>
    <lineage>
        <taxon>Archaea</taxon>
        <taxon>Methanobacteriati</taxon>
        <taxon>Methanobacteriota</taxon>
        <taxon>Methanomada group</taxon>
        <taxon>Methanobacteria</taxon>
        <taxon>Methanobacteriales</taxon>
        <taxon>Methanobacteriaceae</taxon>
        <taxon>Methanobrevibacter</taxon>
    </lineage>
</organism>
<keyword evidence="3" id="KW-0472">Membrane</keyword>
<dbReference type="Proteomes" id="UP000713479">
    <property type="component" value="Unassembled WGS sequence"/>
</dbReference>
<feature type="domain" description="Peptidase S24/S26A/S26B/S26C" evidence="4">
    <location>
        <begin position="111"/>
        <end position="180"/>
    </location>
</feature>
<dbReference type="GO" id="GO:0006508">
    <property type="term" value="P:proteolysis"/>
    <property type="evidence" value="ECO:0007669"/>
    <property type="project" value="UniProtKB-KW"/>
</dbReference>
<protein>
    <submittedName>
        <fullName evidence="5">Peptidase S24</fullName>
    </submittedName>
</protein>
<feature type="transmembrane region" description="Helical" evidence="3">
    <location>
        <begin position="7"/>
        <end position="25"/>
    </location>
</feature>
<evidence type="ECO:0000259" key="4">
    <source>
        <dbReference type="Pfam" id="PF00717"/>
    </source>
</evidence>
<dbReference type="InterPro" id="IPR019756">
    <property type="entry name" value="Pept_S26A_signal_pept_1_Ser-AS"/>
</dbReference>
<proteinExistence type="predicted"/>
<dbReference type="SUPFAM" id="SSF51306">
    <property type="entry name" value="LexA/Signal peptidase"/>
    <property type="match status" value="1"/>
</dbReference>
<dbReference type="Pfam" id="PF00717">
    <property type="entry name" value="Peptidase_S24"/>
    <property type="match status" value="1"/>
</dbReference>